<protein>
    <submittedName>
        <fullName evidence="1">Uncharacterized protein</fullName>
    </submittedName>
</protein>
<proteinExistence type="predicted"/>
<reference evidence="1" key="2">
    <citation type="submission" date="2023-05" db="EMBL/GenBank/DDBJ databases">
        <authorList>
            <consortium name="Lawrence Berkeley National Laboratory"/>
            <person name="Steindorff A."/>
            <person name="Hensen N."/>
            <person name="Bonometti L."/>
            <person name="Westerberg I."/>
            <person name="Brannstrom I.O."/>
            <person name="Guillou S."/>
            <person name="Cros-Aarteil S."/>
            <person name="Calhoun S."/>
            <person name="Haridas S."/>
            <person name="Kuo A."/>
            <person name="Mondo S."/>
            <person name="Pangilinan J."/>
            <person name="Riley R."/>
            <person name="Labutti K."/>
            <person name="Andreopoulos B."/>
            <person name="Lipzen A."/>
            <person name="Chen C."/>
            <person name="Yanf M."/>
            <person name="Daum C."/>
            <person name="Ng V."/>
            <person name="Clum A."/>
            <person name="Ohm R."/>
            <person name="Martin F."/>
            <person name="Silar P."/>
            <person name="Natvig D."/>
            <person name="Lalanne C."/>
            <person name="Gautier V."/>
            <person name="Ament-Velasquez S.L."/>
            <person name="Kruys A."/>
            <person name="Hutchinson M.I."/>
            <person name="Powell A.J."/>
            <person name="Barry K."/>
            <person name="Miller A.N."/>
            <person name="Grigoriev I.V."/>
            <person name="Debuchy R."/>
            <person name="Gladieux P."/>
            <person name="Thoren M.H."/>
            <person name="Johannesson H."/>
        </authorList>
    </citation>
    <scope>NUCLEOTIDE SEQUENCE</scope>
    <source>
        <strain evidence="1">PSN293</strain>
    </source>
</reference>
<reference evidence="1" key="1">
    <citation type="journal article" date="2023" name="Mol. Phylogenet. Evol.">
        <title>Genome-scale phylogeny and comparative genomics of the fungal order Sordariales.</title>
        <authorList>
            <person name="Hensen N."/>
            <person name="Bonometti L."/>
            <person name="Westerberg I."/>
            <person name="Brannstrom I.O."/>
            <person name="Guillou S."/>
            <person name="Cros-Aarteil S."/>
            <person name="Calhoun S."/>
            <person name="Haridas S."/>
            <person name="Kuo A."/>
            <person name="Mondo S."/>
            <person name="Pangilinan J."/>
            <person name="Riley R."/>
            <person name="LaButti K."/>
            <person name="Andreopoulos B."/>
            <person name="Lipzen A."/>
            <person name="Chen C."/>
            <person name="Yan M."/>
            <person name="Daum C."/>
            <person name="Ng V."/>
            <person name="Clum A."/>
            <person name="Steindorff A."/>
            <person name="Ohm R.A."/>
            <person name="Martin F."/>
            <person name="Silar P."/>
            <person name="Natvig D.O."/>
            <person name="Lalanne C."/>
            <person name="Gautier V."/>
            <person name="Ament-Velasquez S.L."/>
            <person name="Kruys A."/>
            <person name="Hutchinson M.I."/>
            <person name="Powell A.J."/>
            <person name="Barry K."/>
            <person name="Miller A.N."/>
            <person name="Grigoriev I.V."/>
            <person name="Debuchy R."/>
            <person name="Gladieux P."/>
            <person name="Hiltunen Thoren M."/>
            <person name="Johannesson H."/>
        </authorList>
    </citation>
    <scope>NUCLEOTIDE SEQUENCE</scope>
    <source>
        <strain evidence="1">PSN293</strain>
    </source>
</reference>
<dbReference type="Proteomes" id="UP001301769">
    <property type="component" value="Unassembled WGS sequence"/>
</dbReference>
<keyword evidence="2" id="KW-1185">Reference proteome</keyword>
<evidence type="ECO:0000313" key="1">
    <source>
        <dbReference type="EMBL" id="KAK4212846.1"/>
    </source>
</evidence>
<dbReference type="AlphaFoldDB" id="A0AAN6Y605"/>
<dbReference type="EMBL" id="MU858120">
    <property type="protein sequence ID" value="KAK4212846.1"/>
    <property type="molecule type" value="Genomic_DNA"/>
</dbReference>
<organism evidence="1 2">
    <name type="scientific">Rhypophila decipiens</name>
    <dbReference type="NCBI Taxonomy" id="261697"/>
    <lineage>
        <taxon>Eukaryota</taxon>
        <taxon>Fungi</taxon>
        <taxon>Dikarya</taxon>
        <taxon>Ascomycota</taxon>
        <taxon>Pezizomycotina</taxon>
        <taxon>Sordariomycetes</taxon>
        <taxon>Sordariomycetidae</taxon>
        <taxon>Sordariales</taxon>
        <taxon>Naviculisporaceae</taxon>
        <taxon>Rhypophila</taxon>
    </lineage>
</organism>
<accession>A0AAN6Y605</accession>
<comment type="caution">
    <text evidence="1">The sequence shown here is derived from an EMBL/GenBank/DDBJ whole genome shotgun (WGS) entry which is preliminary data.</text>
</comment>
<gene>
    <name evidence="1" type="ORF">QBC37DRAFT_401178</name>
</gene>
<name>A0AAN6Y605_9PEZI</name>
<evidence type="ECO:0000313" key="2">
    <source>
        <dbReference type="Proteomes" id="UP001301769"/>
    </source>
</evidence>
<sequence>MRSRGGLWAACLCLTAPKDSQSRVYLIQLYYSIKNLLLLRIKIIIIKKYNTIIDNTTRKVELSILKYIQYISSRIELAKYTILDLIEYIVAYIAVVIRPCMGFIQVFDAYPKRETGAKEEVDASKLGSPALSRPDRATITDTNGHVGIRSLWPLWLPATQYFVLGTPEHAARPATNHQAPHPPCRIGAENWVSQGVTGVIGLGRRQICRLFMFARLWSVGCHHRALSSRQRAVSDVVTVKVSQSPFQTAAVCGDIGRNPSPRALRELLATGRDWTPTWHPEEALREHEVRQLEPPRGIADNKTRYVQYPPAWYLFIQGPNTRAVPQDFLVVTRQSQEAIVIGTQLDLRDTEGTLGRLVLLSGYCTKSRQQVFPGHFHAAIVDGCRPAIFLFSFLKWTYVALALEARSTFCGPQTILSSQPTASPDTAYIRLCLNIHLTLLLLAAQLVFLRRNSPGAAELVRPYVTNRPKSMNGQNARIFTILHNNNASTYLDALAIRHHVAHSISDSMHGCTTDVPNPVVVEAVRRSGLITDSQHKVQSPFAHAVAVQTAMFLKPSSVYEEAVHLECSCSKTDLTSKLDAETSNLEHPPPHPMMRNKHSIVPPALDHICYSPPLLKLLRFGKLYPATHIQRVASDEDGSRPIRRE</sequence>